<proteinExistence type="inferred from homology"/>
<dbReference type="PANTHER" id="PTHR42693:SF33">
    <property type="entry name" value="ARYLSULFATASE"/>
    <property type="match status" value="1"/>
</dbReference>
<dbReference type="GO" id="GO:0004065">
    <property type="term" value="F:arylsulfatase activity"/>
    <property type="evidence" value="ECO:0007669"/>
    <property type="project" value="TreeGrafter"/>
</dbReference>
<reference evidence="3 4" key="1">
    <citation type="submission" date="2018-08" db="EMBL/GenBank/DDBJ databases">
        <title>A genome reference for cultivated species of the human gut microbiota.</title>
        <authorList>
            <person name="Zou Y."/>
            <person name="Xue W."/>
            <person name="Luo G."/>
        </authorList>
    </citation>
    <scope>NUCLEOTIDE SEQUENCE [LARGE SCALE GENOMIC DNA]</scope>
    <source>
        <strain evidence="3 4">TF05-11AC</strain>
    </source>
</reference>
<sequence>MKVLMIMYDSLNKRFLSSYGNNKVITPNFARLADHSVTFDCFHSGSLPCMPARRELHTGRYNFLHRSWGPLEPFDESMPQMLRDHGIYTHLITDHCHYWEDGGATYHNRFTTYELVRGQEGDPWIGEANHYDCVDSIRQDKINRQYMLNEEDHFHARVCKKALDFLERNHDQDNWFLQVEYFDPHEPYFVPEKYVKMYTDEKPAFDWPQNMPLVDQGDTNIQEAVINYQALLTMCDVYLGKILDLLDKYELWKDTMVIVNTDHGYMLGEKGHVGKNYMPPYEEIVNTPFFIWDPRVKKRGVRSTALAQTIDIAPTILSLFGVNKGKHMQGKDLLKAQLDQKFRDAALFGYHGMHVCVTDGQYVYMRCSQNEENTPLFEYTLMPARIKSMFRIEELKQMEMPTAEFAFTEYTPVMKIPSDERYDKRIYFKCSDHRKFGSLLFDLITDPMQERPIQDEIQEERMLGLLRICMQENEAPTEQYERLGLQ</sequence>
<evidence type="ECO:0000313" key="3">
    <source>
        <dbReference type="EMBL" id="RGL99129.1"/>
    </source>
</evidence>
<name>A0A3E4U1R2_9FIRM</name>
<dbReference type="Pfam" id="PF00884">
    <property type="entry name" value="Sulfatase"/>
    <property type="match status" value="1"/>
</dbReference>
<dbReference type="InterPro" id="IPR017850">
    <property type="entry name" value="Alkaline_phosphatase_core_sf"/>
</dbReference>
<dbReference type="AlphaFoldDB" id="A0A3E4U1R2"/>
<dbReference type="CDD" id="cd16148">
    <property type="entry name" value="sulfatase_like"/>
    <property type="match status" value="1"/>
</dbReference>
<dbReference type="InterPro" id="IPR000917">
    <property type="entry name" value="Sulfatase_N"/>
</dbReference>
<dbReference type="RefSeq" id="WP_117622934.1">
    <property type="nucleotide sequence ID" value="NZ_QRQF01000033.1"/>
</dbReference>
<protein>
    <submittedName>
        <fullName evidence="3">Sulfatase</fullName>
    </submittedName>
</protein>
<evidence type="ECO:0000259" key="2">
    <source>
        <dbReference type="Pfam" id="PF00884"/>
    </source>
</evidence>
<comment type="similarity">
    <text evidence="1">Belongs to the sulfatase family.</text>
</comment>
<evidence type="ECO:0000256" key="1">
    <source>
        <dbReference type="ARBA" id="ARBA00008779"/>
    </source>
</evidence>
<feature type="domain" description="Sulfatase N-terminal" evidence="2">
    <location>
        <begin position="3"/>
        <end position="322"/>
    </location>
</feature>
<dbReference type="SUPFAM" id="SSF53649">
    <property type="entry name" value="Alkaline phosphatase-like"/>
    <property type="match status" value="1"/>
</dbReference>
<accession>A0A3E4U1R2</accession>
<dbReference type="Proteomes" id="UP000261257">
    <property type="component" value="Unassembled WGS sequence"/>
</dbReference>
<comment type="caution">
    <text evidence="3">The sequence shown here is derived from an EMBL/GenBank/DDBJ whole genome shotgun (WGS) entry which is preliminary data.</text>
</comment>
<gene>
    <name evidence="3" type="ORF">DXC39_23685</name>
</gene>
<organism evidence="3 4">
    <name type="scientific">Hungatella hathewayi</name>
    <dbReference type="NCBI Taxonomy" id="154046"/>
    <lineage>
        <taxon>Bacteria</taxon>
        <taxon>Bacillati</taxon>
        <taxon>Bacillota</taxon>
        <taxon>Clostridia</taxon>
        <taxon>Lachnospirales</taxon>
        <taxon>Lachnospiraceae</taxon>
        <taxon>Hungatella</taxon>
    </lineage>
</organism>
<dbReference type="EMBL" id="QSSQ01000032">
    <property type="protein sequence ID" value="RGL99129.1"/>
    <property type="molecule type" value="Genomic_DNA"/>
</dbReference>
<dbReference type="Gene3D" id="3.40.720.10">
    <property type="entry name" value="Alkaline Phosphatase, subunit A"/>
    <property type="match status" value="1"/>
</dbReference>
<dbReference type="PANTHER" id="PTHR42693">
    <property type="entry name" value="ARYLSULFATASE FAMILY MEMBER"/>
    <property type="match status" value="1"/>
</dbReference>
<dbReference type="InterPro" id="IPR050738">
    <property type="entry name" value="Sulfatase"/>
</dbReference>
<evidence type="ECO:0000313" key="4">
    <source>
        <dbReference type="Proteomes" id="UP000261257"/>
    </source>
</evidence>